<comment type="similarity">
    <text evidence="2">Belongs to the DNA2/NAM7 helicase family.</text>
</comment>
<evidence type="ECO:0000256" key="14">
    <source>
        <dbReference type="ARBA" id="ARBA00055561"/>
    </source>
</evidence>
<evidence type="ECO:0000256" key="8">
    <source>
        <dbReference type="ARBA" id="ARBA00022806"/>
    </source>
</evidence>
<keyword evidence="19" id="KW-1185">Reference proteome</keyword>
<dbReference type="CDD" id="cd18808">
    <property type="entry name" value="SF1_C_Upf1"/>
    <property type="match status" value="1"/>
</dbReference>
<dbReference type="Pfam" id="PF13086">
    <property type="entry name" value="AAA_11"/>
    <property type="match status" value="1"/>
</dbReference>
<dbReference type="InterPro" id="IPR014001">
    <property type="entry name" value="Helicase_ATP-bd"/>
</dbReference>
<keyword evidence="5" id="KW-0547">Nucleotide-binding</keyword>
<evidence type="ECO:0000256" key="3">
    <source>
        <dbReference type="ARBA" id="ARBA00022490"/>
    </source>
</evidence>
<dbReference type="PANTHER" id="PTHR10887">
    <property type="entry name" value="DNA2/NAM7 HELICASE FAMILY"/>
    <property type="match status" value="1"/>
</dbReference>
<evidence type="ECO:0000256" key="13">
    <source>
        <dbReference type="ARBA" id="ARBA00049390"/>
    </source>
</evidence>
<dbReference type="InterPro" id="IPR018999">
    <property type="entry name" value="UPF1_CH/ZBD"/>
</dbReference>
<dbReference type="CDD" id="cd21400">
    <property type="entry name" value="ZBD_UPF1-like"/>
    <property type="match status" value="1"/>
</dbReference>
<evidence type="ECO:0000256" key="10">
    <source>
        <dbReference type="ARBA" id="ARBA00022840"/>
    </source>
</evidence>
<dbReference type="GO" id="GO:0003677">
    <property type="term" value="F:DNA binding"/>
    <property type="evidence" value="ECO:0007669"/>
    <property type="project" value="InterPro"/>
</dbReference>
<feature type="compositionally biased region" description="Basic and acidic residues" evidence="16">
    <location>
        <begin position="1042"/>
        <end position="1058"/>
    </location>
</feature>
<dbReference type="InterPro" id="IPR006935">
    <property type="entry name" value="Helicase/UvrB_N"/>
</dbReference>
<feature type="compositionally biased region" description="Low complexity" evidence="16">
    <location>
        <begin position="954"/>
        <end position="965"/>
    </location>
</feature>
<feature type="compositionally biased region" description="Polar residues" evidence="16">
    <location>
        <begin position="1023"/>
        <end position="1041"/>
    </location>
</feature>
<dbReference type="SUPFAM" id="SSF52540">
    <property type="entry name" value="P-loop containing nucleoside triphosphate hydrolases"/>
    <property type="match status" value="1"/>
</dbReference>
<keyword evidence="3" id="KW-0963">Cytoplasm</keyword>
<dbReference type="EMBL" id="KQ964507">
    <property type="protein sequence ID" value="KXN70278.1"/>
    <property type="molecule type" value="Genomic_DNA"/>
</dbReference>
<dbReference type="GO" id="GO:0003678">
    <property type="term" value="F:DNA helicase activity"/>
    <property type="evidence" value="ECO:0007669"/>
    <property type="project" value="UniProtKB-EC"/>
</dbReference>
<dbReference type="SMART" id="SM00487">
    <property type="entry name" value="DEXDc"/>
    <property type="match status" value="1"/>
</dbReference>
<dbReference type="PANTHER" id="PTHR10887:SF364">
    <property type="entry name" value="REGULATOR OF NONSENSE TRANSCRIPTS 1"/>
    <property type="match status" value="1"/>
</dbReference>
<feature type="domain" description="Upf1" evidence="17">
    <location>
        <begin position="60"/>
        <end position="217"/>
    </location>
</feature>
<dbReference type="Pfam" id="PF13087">
    <property type="entry name" value="AAA_12"/>
    <property type="match status" value="1"/>
</dbReference>
<dbReference type="FunFam" id="3.40.50.300:FF:000097">
    <property type="entry name" value="Regulator of nonsense transcripts 1"/>
    <property type="match status" value="1"/>
</dbReference>
<evidence type="ECO:0000313" key="18">
    <source>
        <dbReference type="EMBL" id="KXN70278.1"/>
    </source>
</evidence>
<keyword evidence="9 15" id="KW-0862">Zinc</keyword>
<feature type="region of interest" description="CC/SHH/C" evidence="15">
    <location>
        <begin position="82"/>
        <end position="110"/>
    </location>
</feature>
<evidence type="ECO:0000256" key="12">
    <source>
        <dbReference type="ARBA" id="ARBA00048432"/>
    </source>
</evidence>
<dbReference type="GO" id="GO:0008270">
    <property type="term" value="F:zinc ion binding"/>
    <property type="evidence" value="ECO:0007669"/>
    <property type="project" value="UniProtKB-UniRule"/>
</dbReference>
<name>A0A137P5J0_CONC2</name>
<gene>
    <name evidence="18" type="ORF">CONCODRAFT_7193</name>
</gene>
<dbReference type="InterPro" id="IPR040812">
    <property type="entry name" value="UPF1_1B_dom"/>
</dbReference>
<feature type="compositionally biased region" description="Low complexity" evidence="16">
    <location>
        <begin position="1013"/>
        <end position="1022"/>
    </location>
</feature>
<evidence type="ECO:0000256" key="15">
    <source>
        <dbReference type="PROSITE-ProRule" id="PRU01341"/>
    </source>
</evidence>
<accession>A0A137P5J0</accession>
<dbReference type="InterPro" id="IPR047187">
    <property type="entry name" value="SF1_C_Upf1"/>
</dbReference>
<comment type="function">
    <text evidence="14">RNA-dependent helicase required for nonsense-mediated decay (NMD) of aberrant mRNAs containing premature stop codons and modulates the expression level of normal mRNAs. Also capable of unwinding double-stranded DNA and translocating on single-stranded DNA.</text>
</comment>
<feature type="compositionally biased region" description="Polar residues" evidence="16">
    <location>
        <begin position="879"/>
        <end position="888"/>
    </location>
</feature>
<evidence type="ECO:0000256" key="7">
    <source>
        <dbReference type="ARBA" id="ARBA00022801"/>
    </source>
</evidence>
<evidence type="ECO:0000259" key="17">
    <source>
        <dbReference type="PROSITE" id="PS51997"/>
    </source>
</evidence>
<comment type="catalytic activity">
    <reaction evidence="13">
        <text>ATP + H2O = ADP + phosphate + H(+)</text>
        <dbReference type="Rhea" id="RHEA:13065"/>
        <dbReference type="ChEBI" id="CHEBI:15377"/>
        <dbReference type="ChEBI" id="CHEBI:15378"/>
        <dbReference type="ChEBI" id="CHEBI:30616"/>
        <dbReference type="ChEBI" id="CHEBI:43474"/>
        <dbReference type="ChEBI" id="CHEBI:456216"/>
        <dbReference type="EC" id="3.6.4.13"/>
    </reaction>
    <physiologicalReaction direction="left-to-right" evidence="13">
        <dbReference type="Rhea" id="RHEA:13066"/>
    </physiologicalReaction>
</comment>
<reference evidence="18 19" key="1">
    <citation type="journal article" date="2015" name="Genome Biol. Evol.">
        <title>Phylogenomic analyses indicate that early fungi evolved digesting cell walls of algal ancestors of land plants.</title>
        <authorList>
            <person name="Chang Y."/>
            <person name="Wang S."/>
            <person name="Sekimoto S."/>
            <person name="Aerts A.L."/>
            <person name="Choi C."/>
            <person name="Clum A."/>
            <person name="LaButti K.M."/>
            <person name="Lindquist E.A."/>
            <person name="Yee Ngan C."/>
            <person name="Ohm R.A."/>
            <person name="Salamov A.A."/>
            <person name="Grigoriev I.V."/>
            <person name="Spatafora J.W."/>
            <person name="Berbee M.L."/>
        </authorList>
    </citation>
    <scope>NUCLEOTIDE SEQUENCE [LARGE SCALE GENOMIC DNA]</scope>
    <source>
        <strain evidence="18 19">NRRL 28638</strain>
    </source>
</reference>
<dbReference type="Gene3D" id="6.10.140.1240">
    <property type="match status" value="1"/>
</dbReference>
<evidence type="ECO:0000256" key="11">
    <source>
        <dbReference type="ARBA" id="ARBA00023161"/>
    </source>
</evidence>
<evidence type="ECO:0000256" key="2">
    <source>
        <dbReference type="ARBA" id="ARBA00007913"/>
    </source>
</evidence>
<dbReference type="GO" id="GO:0003724">
    <property type="term" value="F:RNA helicase activity"/>
    <property type="evidence" value="ECO:0007669"/>
    <property type="project" value="UniProtKB-EC"/>
</dbReference>
<evidence type="ECO:0000256" key="4">
    <source>
        <dbReference type="ARBA" id="ARBA00022723"/>
    </source>
</evidence>
<dbReference type="AlphaFoldDB" id="A0A137P5J0"/>
<sequence length="1074" mass="120353">METIVEYHSHSDDSDVELENVYYNNQNLDKDFNNLNISHAGHDHSGNELDEHDLHGQEIDIKAAEHACSYCGIDSPASVVKCLICSRWFCNGRGNTSGSHIISHLVRAKHREVILHSESSLGETVLECYSCGSKNVFLLGFVPAKAETVVVLLCRHPCSNIPSSKDLSWDTNQWLPLINDRCFLSWLVKVPSEDEQLKSRTITTQQINKLEEMWKKDRDITVTDLEKPDLDEEPVPALLRYQDGYEYQNIFGPLVKLEADYDKMVKESQSQGGIVVRWDQGLNQKRIAWFVFPKLEEGDLKLAVGDELRLKYNGELRNHWEGEGHVIKVPDSTSNEVGLELKRLDNSIPTDCTHNFTVDYVWKSTSFDRMQLAMKTFAISEHSVSTYIYRRLLGLEAAEQTIKFTIPKKFTAPNMPPLNSSQIAAVKSVLQKPISLIQGPPGTGKTVTSTTIVYHLAKNSSTPVLVCAPSNVAVDQLTEKIHRTGLKVVRVCAKSREALDSSVDFLTLHKQVLNNENNTELQKLIQLKEEIGELGSADGKKYRVLTHLAEKEILKSADVILCTCAGAGDHRLQRMTFRTVLIDEATQASEPESMIPLVHGCHQLILVGDHQQLGPVIMSKKAAKAGLNRSLFERLITLRVQPQRLTIQYRMHPCLSEFPSNMFYDGSLKNGISSSERLMTSLDFPWPVREAPMMFHSNIGQEEISSSGTSYLNRTETATCERIVTHLLKAGLSPRQIGVITPYEGQRSNIVSYMQFTGSLNKDLYREIEVASVDAFQGREKDIIILSCVRSNDHQGIGFLSDPRRLNVALTRAKYGLIILGNPKVLSKNPLWYDLLTIFKDRGHLVEGPLTNLKRSMVQFNKPRARNFRKDGQLKGYSAPNQTLSSRASLGHPSVRSNENMGYGSGGNTFDSSISSHLSMPFAPFLPPEELITDSSMVLDNSHYGFMSQFAPQSNSKDSNENSESLASQDQILSTPYHMQNSYHIGRSQSDKIHAHSSDNFNNAYPALPGHQNSLNSHSSSSTDPNKAWSNALNQQDGNKSQNDDYIPHPHSLYHESNGHSSSKKANRSNYTQF</sequence>
<keyword evidence="7 18" id="KW-0378">Hydrolase</keyword>
<feature type="region of interest" description="Disordered" evidence="16">
    <location>
        <begin position="988"/>
        <end position="1074"/>
    </location>
</feature>
<evidence type="ECO:0000256" key="5">
    <source>
        <dbReference type="ARBA" id="ARBA00022741"/>
    </source>
</evidence>
<comment type="subcellular location">
    <subcellularLocation>
        <location evidence="1">Cytoplasm</location>
    </subcellularLocation>
</comment>
<dbReference type="Pfam" id="PF18141">
    <property type="entry name" value="UPF1_1B_dom"/>
    <property type="match status" value="1"/>
</dbReference>
<dbReference type="InterPro" id="IPR045055">
    <property type="entry name" value="DNA2/NAM7-like"/>
</dbReference>
<feature type="region of interest" description="C3H" evidence="15">
    <location>
        <begin position="68"/>
        <end position="100"/>
    </location>
</feature>
<keyword evidence="4 15" id="KW-0479">Metal-binding</keyword>
<feature type="region of interest" description="Disordered" evidence="16">
    <location>
        <begin position="871"/>
        <end position="908"/>
    </location>
</feature>
<dbReference type="InterPro" id="IPR027417">
    <property type="entry name" value="P-loop_NTPase"/>
</dbReference>
<dbReference type="InterPro" id="IPR041677">
    <property type="entry name" value="DNA2/NAM7_AAA_11"/>
</dbReference>
<keyword evidence="10" id="KW-0067">ATP-binding</keyword>
<evidence type="ECO:0000313" key="19">
    <source>
        <dbReference type="Proteomes" id="UP000070444"/>
    </source>
</evidence>
<dbReference type="GO" id="GO:0005524">
    <property type="term" value="F:ATP binding"/>
    <property type="evidence" value="ECO:0007669"/>
    <property type="project" value="UniProtKB-KW"/>
</dbReference>
<keyword evidence="6 15" id="KW-0863">Zinc-finger</keyword>
<feature type="region of interest" description="Disordered" evidence="16">
    <location>
        <begin position="949"/>
        <end position="968"/>
    </location>
</feature>
<dbReference type="GO" id="GO:0003723">
    <property type="term" value="F:RNA binding"/>
    <property type="evidence" value="ECO:0007669"/>
    <property type="project" value="InterPro"/>
</dbReference>
<proteinExistence type="inferred from homology"/>
<dbReference type="InterPro" id="IPR041679">
    <property type="entry name" value="DNA2/NAM7-like_C"/>
</dbReference>
<dbReference type="SMART" id="SM00382">
    <property type="entry name" value="AAA"/>
    <property type="match status" value="1"/>
</dbReference>
<dbReference type="InterPro" id="IPR003593">
    <property type="entry name" value="AAA+_ATPase"/>
</dbReference>
<dbReference type="Pfam" id="PF09416">
    <property type="entry name" value="UPF1_Zn_bind"/>
    <property type="match status" value="1"/>
</dbReference>
<dbReference type="OMA" id="QYMQMNG"/>
<evidence type="ECO:0000256" key="16">
    <source>
        <dbReference type="SAM" id="MobiDB-lite"/>
    </source>
</evidence>
<keyword evidence="8" id="KW-0347">Helicase</keyword>
<organism evidence="18 19">
    <name type="scientific">Conidiobolus coronatus (strain ATCC 28846 / CBS 209.66 / NRRL 28638)</name>
    <name type="common">Delacroixia coronata</name>
    <dbReference type="NCBI Taxonomy" id="796925"/>
    <lineage>
        <taxon>Eukaryota</taxon>
        <taxon>Fungi</taxon>
        <taxon>Fungi incertae sedis</taxon>
        <taxon>Zoopagomycota</taxon>
        <taxon>Entomophthoromycotina</taxon>
        <taxon>Entomophthoromycetes</taxon>
        <taxon>Entomophthorales</taxon>
        <taxon>Ancylistaceae</taxon>
        <taxon>Conidiobolus</taxon>
    </lineage>
</organism>
<dbReference type="Proteomes" id="UP000070444">
    <property type="component" value="Unassembled WGS sequence"/>
</dbReference>
<evidence type="ECO:0000256" key="6">
    <source>
        <dbReference type="ARBA" id="ARBA00022771"/>
    </source>
</evidence>
<dbReference type="CDD" id="cd21407">
    <property type="entry name" value="1B_UPF1-like"/>
    <property type="match status" value="1"/>
</dbReference>
<feature type="region of interest" description="C4" evidence="15">
    <location>
        <begin position="128"/>
        <end position="158"/>
    </location>
</feature>
<comment type="catalytic activity">
    <reaction evidence="12">
        <text>ATP + H2O = ADP + phosphate + H(+)</text>
        <dbReference type="Rhea" id="RHEA:13065"/>
        <dbReference type="ChEBI" id="CHEBI:15377"/>
        <dbReference type="ChEBI" id="CHEBI:15378"/>
        <dbReference type="ChEBI" id="CHEBI:30616"/>
        <dbReference type="ChEBI" id="CHEBI:43474"/>
        <dbReference type="ChEBI" id="CHEBI:456216"/>
        <dbReference type="EC" id="3.6.4.12"/>
    </reaction>
    <physiologicalReaction direction="left-to-right" evidence="12">
        <dbReference type="Rhea" id="RHEA:13066"/>
    </physiologicalReaction>
</comment>
<evidence type="ECO:0000256" key="9">
    <source>
        <dbReference type="ARBA" id="ARBA00022833"/>
    </source>
</evidence>
<dbReference type="GO" id="GO:0005737">
    <property type="term" value="C:cytoplasm"/>
    <property type="evidence" value="ECO:0007669"/>
    <property type="project" value="UniProtKB-SubCell"/>
</dbReference>
<dbReference type="PROSITE" id="PS51997">
    <property type="entry name" value="UPF1_CH_RICH"/>
    <property type="match status" value="1"/>
</dbReference>
<dbReference type="Gene3D" id="2.40.30.230">
    <property type="match status" value="1"/>
</dbReference>
<dbReference type="Pfam" id="PF04851">
    <property type="entry name" value="ResIII"/>
    <property type="match status" value="1"/>
</dbReference>
<dbReference type="OrthoDB" id="6513042at2759"/>
<dbReference type="SUPFAM" id="SSF57850">
    <property type="entry name" value="RING/U-box"/>
    <property type="match status" value="1"/>
</dbReference>
<dbReference type="STRING" id="796925.A0A137P5J0"/>
<keyword evidence="11" id="KW-0866">Nonsense-mediated mRNA decay</keyword>
<dbReference type="Gene3D" id="3.40.50.300">
    <property type="entry name" value="P-loop containing nucleotide triphosphate hydrolases"/>
    <property type="match status" value="2"/>
</dbReference>
<dbReference type="CDD" id="cd18039">
    <property type="entry name" value="DEXXQc_UPF1"/>
    <property type="match status" value="1"/>
</dbReference>
<protein>
    <submittedName>
        <fullName evidence="18">p-loop containing nucleoside triphosphate hydrolase protein</fullName>
    </submittedName>
</protein>
<dbReference type="GO" id="GO:0016787">
    <property type="term" value="F:hydrolase activity"/>
    <property type="evidence" value="ECO:0007669"/>
    <property type="project" value="UniProtKB-KW"/>
</dbReference>
<dbReference type="GO" id="GO:0000184">
    <property type="term" value="P:nuclear-transcribed mRNA catabolic process, nonsense-mediated decay"/>
    <property type="evidence" value="ECO:0007669"/>
    <property type="project" value="UniProtKB-KW"/>
</dbReference>
<evidence type="ECO:0000256" key="1">
    <source>
        <dbReference type="ARBA" id="ARBA00004496"/>
    </source>
</evidence>